<feature type="transmembrane region" description="Helical" evidence="18">
    <location>
        <begin position="313"/>
        <end position="336"/>
    </location>
</feature>
<dbReference type="PROSITE" id="PS01017">
    <property type="entry name" value="STEROL_REDUCT_1"/>
    <property type="match status" value="1"/>
</dbReference>
<evidence type="ECO:0000256" key="6">
    <source>
        <dbReference type="ARBA" id="ARBA00022955"/>
    </source>
</evidence>
<keyword evidence="5" id="KW-0521">NADP</keyword>
<keyword evidence="4 18" id="KW-0812">Transmembrane</keyword>
<evidence type="ECO:0000256" key="9">
    <source>
        <dbReference type="ARBA" id="ARBA00023011"/>
    </source>
</evidence>
<reference evidence="20" key="1">
    <citation type="submission" date="2014-03" db="EMBL/GenBank/DDBJ databases">
        <title>The Genome Sequence of Puccinia striiformis f. sp. tritici PST-78.</title>
        <authorList>
            <consortium name="The Broad Institute Genome Sequencing Platform"/>
            <person name="Cuomo C."/>
            <person name="Hulbert S."/>
            <person name="Chen X."/>
            <person name="Walker B."/>
            <person name="Young S.K."/>
            <person name="Zeng Q."/>
            <person name="Gargeya S."/>
            <person name="Fitzgerald M."/>
            <person name="Haas B."/>
            <person name="Abouelleil A."/>
            <person name="Alvarado L."/>
            <person name="Arachchi H.M."/>
            <person name="Berlin A.M."/>
            <person name="Chapman S.B."/>
            <person name="Goldberg J."/>
            <person name="Griggs A."/>
            <person name="Gujja S."/>
            <person name="Hansen M."/>
            <person name="Howarth C."/>
            <person name="Imamovic A."/>
            <person name="Larimer J."/>
            <person name="McCowan C."/>
            <person name="Montmayeur A."/>
            <person name="Murphy C."/>
            <person name="Neiman D."/>
            <person name="Pearson M."/>
            <person name="Priest M."/>
            <person name="Roberts A."/>
            <person name="Saif S."/>
            <person name="Shea T."/>
            <person name="Sisk P."/>
            <person name="Sykes S."/>
            <person name="Wortman J."/>
            <person name="Nusbaum C."/>
            <person name="Birren B."/>
        </authorList>
    </citation>
    <scope>NUCLEOTIDE SEQUENCE [LARGE SCALE GENOMIC DNA]</scope>
    <source>
        <strain evidence="20">race PST-78</strain>
    </source>
</reference>
<evidence type="ECO:0000256" key="16">
    <source>
        <dbReference type="ARBA" id="ARBA00048918"/>
    </source>
</evidence>
<dbReference type="PANTHER" id="PTHR21257">
    <property type="entry name" value="DELTA(14)-STEROL REDUCTASE"/>
    <property type="match status" value="1"/>
</dbReference>
<comment type="catalytic activity">
    <reaction evidence="16">
        <text>ergosterol + NADP(+) = ergosta-5,7,22,24(28)-tetraen-3beta-ol + NADPH + H(+)</text>
        <dbReference type="Rhea" id="RHEA:18501"/>
        <dbReference type="ChEBI" id="CHEBI:15378"/>
        <dbReference type="ChEBI" id="CHEBI:16933"/>
        <dbReference type="ChEBI" id="CHEBI:18249"/>
        <dbReference type="ChEBI" id="CHEBI:57783"/>
        <dbReference type="ChEBI" id="CHEBI:58349"/>
        <dbReference type="EC" id="1.3.1.71"/>
    </reaction>
    <physiologicalReaction direction="right-to-left" evidence="16">
        <dbReference type="Rhea" id="RHEA:18503"/>
    </physiologicalReaction>
</comment>
<evidence type="ECO:0000256" key="5">
    <source>
        <dbReference type="ARBA" id="ARBA00022857"/>
    </source>
</evidence>
<comment type="caution">
    <text evidence="19">The sequence shown here is derived from an EMBL/GenBank/DDBJ whole genome shotgun (WGS) entry which is preliminary data.</text>
</comment>
<dbReference type="GO" id="GO:0005789">
    <property type="term" value="C:endoplasmic reticulum membrane"/>
    <property type="evidence" value="ECO:0007669"/>
    <property type="project" value="TreeGrafter"/>
</dbReference>
<evidence type="ECO:0000256" key="11">
    <source>
        <dbReference type="ARBA" id="ARBA00023136"/>
    </source>
</evidence>
<keyword evidence="7 18" id="KW-1133">Transmembrane helix</keyword>
<keyword evidence="9" id="KW-0756">Sterol biosynthesis</keyword>
<evidence type="ECO:0000256" key="8">
    <source>
        <dbReference type="ARBA" id="ARBA00023002"/>
    </source>
</evidence>
<keyword evidence="20" id="KW-1185">Reference proteome</keyword>
<keyword evidence="3" id="KW-0444">Lipid biosynthesis</keyword>
<dbReference type="STRING" id="1165861.A0A0L0W145"/>
<feature type="compositionally biased region" description="Polar residues" evidence="17">
    <location>
        <begin position="430"/>
        <end position="440"/>
    </location>
</feature>
<gene>
    <name evidence="19" type="ORF">PSTG_01482</name>
</gene>
<keyword evidence="10" id="KW-0443">Lipid metabolism</keyword>
<dbReference type="EMBL" id="AJIL01000008">
    <property type="protein sequence ID" value="KNF05268.1"/>
    <property type="molecule type" value="Genomic_DNA"/>
</dbReference>
<evidence type="ECO:0000256" key="2">
    <source>
        <dbReference type="ARBA" id="ARBA00005402"/>
    </source>
</evidence>
<feature type="transmembrane region" description="Helical" evidence="18">
    <location>
        <begin position="195"/>
        <end position="213"/>
    </location>
</feature>
<evidence type="ECO:0000256" key="14">
    <source>
        <dbReference type="ARBA" id="ARBA00029435"/>
    </source>
</evidence>
<dbReference type="Pfam" id="PF01222">
    <property type="entry name" value="ERG4_ERG24"/>
    <property type="match status" value="1"/>
</dbReference>
<feature type="transmembrane region" description="Helical" evidence="18">
    <location>
        <begin position="61"/>
        <end position="84"/>
    </location>
</feature>
<name>A0A0L0W145_9BASI</name>
<dbReference type="InterPro" id="IPR001171">
    <property type="entry name" value="ERG24_DHCR-like"/>
</dbReference>
<feature type="transmembrane region" description="Helical" evidence="18">
    <location>
        <begin position="348"/>
        <end position="365"/>
    </location>
</feature>
<comment type="pathway">
    <text evidence="14">Steroid metabolism; ergosterol biosynthesis.</text>
</comment>
<evidence type="ECO:0000313" key="20">
    <source>
        <dbReference type="Proteomes" id="UP000054564"/>
    </source>
</evidence>
<evidence type="ECO:0000256" key="18">
    <source>
        <dbReference type="SAM" id="Phobius"/>
    </source>
</evidence>
<feature type="transmembrane region" description="Helical" evidence="18">
    <location>
        <begin position="158"/>
        <end position="183"/>
    </location>
</feature>
<dbReference type="GO" id="GO:0000246">
    <property type="term" value="F:Delta24(24-1) sterol reductase activity"/>
    <property type="evidence" value="ECO:0007669"/>
    <property type="project" value="UniProtKB-EC"/>
</dbReference>
<evidence type="ECO:0000256" key="10">
    <source>
        <dbReference type="ARBA" id="ARBA00023098"/>
    </source>
</evidence>
<dbReference type="AlphaFoldDB" id="A0A0L0W145"/>
<keyword evidence="8" id="KW-0560">Oxidoreductase</keyword>
<evidence type="ECO:0000256" key="4">
    <source>
        <dbReference type="ARBA" id="ARBA00022692"/>
    </source>
</evidence>
<protein>
    <recommendedName>
        <fullName evidence="15">Delta(24(24(1)))-sterol reductase</fullName>
        <ecNumber evidence="15">1.3.1.71</ecNumber>
    </recommendedName>
</protein>
<evidence type="ECO:0000256" key="3">
    <source>
        <dbReference type="ARBA" id="ARBA00022516"/>
    </source>
</evidence>
<keyword evidence="6" id="KW-0752">Steroid biosynthesis</keyword>
<feature type="region of interest" description="Disordered" evidence="17">
    <location>
        <begin position="429"/>
        <end position="471"/>
    </location>
</feature>
<keyword evidence="13" id="KW-0753">Steroid metabolism</keyword>
<evidence type="ECO:0000256" key="7">
    <source>
        <dbReference type="ARBA" id="ARBA00022989"/>
    </source>
</evidence>
<organism evidence="19 20">
    <name type="scientific">Puccinia striiformis f. sp. tritici PST-78</name>
    <dbReference type="NCBI Taxonomy" id="1165861"/>
    <lineage>
        <taxon>Eukaryota</taxon>
        <taxon>Fungi</taxon>
        <taxon>Dikarya</taxon>
        <taxon>Basidiomycota</taxon>
        <taxon>Pucciniomycotina</taxon>
        <taxon>Pucciniomycetes</taxon>
        <taxon>Pucciniales</taxon>
        <taxon>Pucciniaceae</taxon>
        <taxon>Puccinia</taxon>
    </lineage>
</organism>
<sequence>MKQVLDSAVGSTHPPSPDEKGQQEKIFDEKSTSSYNQDHLIKGQFNPDADPHTHYEFGGPWGSLGLMILFPCLMYYFFICLWCYDGKLSRPDSLNPKEVIRWSSEFWQLIKLHTRPTWSATYLYMGLLFHQVFLAWFMPGVRQEGLPIPSLNGGKLTYYCNALCSWYATLATVFVLHSVLGVVRLGDVFDQLGHLMTIATIFGFAISLFYYILPIWQGQAVRMSGNHVYDFFMGAALNPRIGPIDLKLFAEVRIPWVGLFIIAVSGSVKQYETIGYVTPNSLFMVYGTGLYINACAKGEECIPLTWDMAYEKWGWLLSFWNFAGVAFTYCHSVIYITNQPVSKYQFSNYSYVALYLTYTLAYYVFDTSNSQKARFKMENDSQSQITSRIYGFPQLSYGTLKNPKVLIVEKSDRKLLIDGWWAVCRHPSSAGGTAETSCSDSPVREDGPAWSTARTAQSEHLSDGRVRERSGGTIRCLSPADEIGDASTRKAGRGCKNYSVPARAGHPQVHRHLCARGPRNTPSQ</sequence>
<keyword evidence="12" id="KW-1207">Sterol metabolism</keyword>
<evidence type="ECO:0000256" key="15">
    <source>
        <dbReference type="ARBA" id="ARBA00038892"/>
    </source>
</evidence>
<keyword evidence="11 18" id="KW-0472">Membrane</keyword>
<feature type="compositionally biased region" description="Basic and acidic residues" evidence="17">
    <location>
        <begin position="460"/>
        <end position="470"/>
    </location>
</feature>
<evidence type="ECO:0000256" key="12">
    <source>
        <dbReference type="ARBA" id="ARBA00023166"/>
    </source>
</evidence>
<comment type="similarity">
    <text evidence="2">Belongs to the ERG4/ERG24 family.</text>
</comment>
<dbReference type="EC" id="1.3.1.71" evidence="15"/>
<proteinExistence type="inferred from homology"/>
<comment type="subcellular location">
    <subcellularLocation>
        <location evidence="1">Membrane</location>
        <topology evidence="1">Multi-pass membrane protein</topology>
    </subcellularLocation>
</comment>
<evidence type="ECO:0000256" key="17">
    <source>
        <dbReference type="SAM" id="MobiDB-lite"/>
    </source>
</evidence>
<dbReference type="PANTHER" id="PTHR21257:SF31">
    <property type="entry name" value="DELTA(24(24(1)))-STEROL REDUCTASE ERG4"/>
    <property type="match status" value="1"/>
</dbReference>
<dbReference type="OrthoDB" id="5326588at2759"/>
<evidence type="ECO:0000313" key="19">
    <source>
        <dbReference type="EMBL" id="KNF05268.1"/>
    </source>
</evidence>
<dbReference type="InterPro" id="IPR018083">
    <property type="entry name" value="Sterol_reductase_CS"/>
</dbReference>
<dbReference type="Proteomes" id="UP000054564">
    <property type="component" value="Unassembled WGS sequence"/>
</dbReference>
<accession>A0A0L0W145</accession>
<evidence type="ECO:0000256" key="1">
    <source>
        <dbReference type="ARBA" id="ARBA00004141"/>
    </source>
</evidence>
<dbReference type="GO" id="GO:0006696">
    <property type="term" value="P:ergosterol biosynthetic process"/>
    <property type="evidence" value="ECO:0007669"/>
    <property type="project" value="TreeGrafter"/>
</dbReference>
<evidence type="ECO:0000256" key="13">
    <source>
        <dbReference type="ARBA" id="ARBA00023221"/>
    </source>
</evidence>
<feature type="region of interest" description="Disordered" evidence="17">
    <location>
        <begin position="1"/>
        <end position="24"/>
    </location>
</feature>